<evidence type="ECO:0000259" key="3">
    <source>
        <dbReference type="Pfam" id="PF00857"/>
    </source>
</evidence>
<dbReference type="InterPro" id="IPR036380">
    <property type="entry name" value="Isochorismatase-like_sf"/>
</dbReference>
<dbReference type="PANTHER" id="PTHR43540:SF6">
    <property type="entry name" value="ISOCHORISMATASE-LIKE DOMAIN-CONTAINING PROTEIN"/>
    <property type="match status" value="1"/>
</dbReference>
<feature type="region of interest" description="Disordered" evidence="2">
    <location>
        <begin position="1"/>
        <end position="22"/>
    </location>
</feature>
<evidence type="ECO:0000256" key="1">
    <source>
        <dbReference type="ARBA" id="ARBA00022801"/>
    </source>
</evidence>
<dbReference type="EMBL" id="JBHUMV010000009">
    <property type="protein sequence ID" value="MFD2756050.1"/>
    <property type="molecule type" value="Genomic_DNA"/>
</dbReference>
<sequence length="212" mass="23289">MPSSSEAKCSDAPRKEMRRLKPAKVPHSPEVLVLVDVINPLHFPNAQALLPAALEASHRIAKLKARLAARGVAAIYANDNYGTWHSEFSDVLASCRALPGARGEIARRLAPQPQDLVILKPQHSAFHSTPLEHLLRRMQAEKLIIVGFATDMCVMLTATDARMSGYEVWIPQDCTAAESSRCKQDVLNQLKAAFKCSTRAALPKSARMEKLS</sequence>
<dbReference type="RefSeq" id="WP_306302929.1">
    <property type="nucleotide sequence ID" value="NZ_BCNT01000009.1"/>
</dbReference>
<evidence type="ECO:0000313" key="4">
    <source>
        <dbReference type="EMBL" id="MFD2756050.1"/>
    </source>
</evidence>
<gene>
    <name evidence="4" type="ORF">ACFSW6_18430</name>
</gene>
<protein>
    <submittedName>
        <fullName evidence="4">Cysteine hydrolase family protein</fullName>
    </submittedName>
</protein>
<accession>A0ABW5US24</accession>
<dbReference type="Pfam" id="PF00857">
    <property type="entry name" value="Isochorismatase"/>
    <property type="match status" value="1"/>
</dbReference>
<name>A0ABW5US24_9BURK</name>
<evidence type="ECO:0000313" key="5">
    <source>
        <dbReference type="Proteomes" id="UP001597463"/>
    </source>
</evidence>
<keyword evidence="1 4" id="KW-0378">Hydrolase</keyword>
<evidence type="ECO:0000256" key="2">
    <source>
        <dbReference type="SAM" id="MobiDB-lite"/>
    </source>
</evidence>
<dbReference type="Gene3D" id="3.40.50.850">
    <property type="entry name" value="Isochorismatase-like"/>
    <property type="match status" value="1"/>
</dbReference>
<keyword evidence="5" id="KW-1185">Reference proteome</keyword>
<organism evidence="4 5">
    <name type="scientific">Comamonas terrae</name>
    <dbReference type="NCBI Taxonomy" id="673548"/>
    <lineage>
        <taxon>Bacteria</taxon>
        <taxon>Pseudomonadati</taxon>
        <taxon>Pseudomonadota</taxon>
        <taxon>Betaproteobacteria</taxon>
        <taxon>Burkholderiales</taxon>
        <taxon>Comamonadaceae</taxon>
        <taxon>Comamonas</taxon>
    </lineage>
</organism>
<dbReference type="PANTHER" id="PTHR43540">
    <property type="entry name" value="PEROXYUREIDOACRYLATE/UREIDOACRYLATE AMIDOHYDROLASE-RELATED"/>
    <property type="match status" value="1"/>
</dbReference>
<dbReference type="CDD" id="cd00431">
    <property type="entry name" value="cysteine_hydrolases"/>
    <property type="match status" value="1"/>
</dbReference>
<dbReference type="InterPro" id="IPR050272">
    <property type="entry name" value="Isochorismatase-like_hydrls"/>
</dbReference>
<dbReference type="Proteomes" id="UP001597463">
    <property type="component" value="Unassembled WGS sequence"/>
</dbReference>
<proteinExistence type="predicted"/>
<feature type="domain" description="Isochorismatase-like" evidence="3">
    <location>
        <begin position="31"/>
        <end position="194"/>
    </location>
</feature>
<reference evidence="5" key="1">
    <citation type="journal article" date="2019" name="Int. J. Syst. Evol. Microbiol.">
        <title>The Global Catalogue of Microorganisms (GCM) 10K type strain sequencing project: providing services to taxonomists for standard genome sequencing and annotation.</title>
        <authorList>
            <consortium name="The Broad Institute Genomics Platform"/>
            <consortium name="The Broad Institute Genome Sequencing Center for Infectious Disease"/>
            <person name="Wu L."/>
            <person name="Ma J."/>
        </authorList>
    </citation>
    <scope>NUCLEOTIDE SEQUENCE [LARGE SCALE GENOMIC DNA]</scope>
    <source>
        <strain evidence="5">TISTR 1906</strain>
    </source>
</reference>
<dbReference type="InterPro" id="IPR000868">
    <property type="entry name" value="Isochorismatase-like_dom"/>
</dbReference>
<comment type="caution">
    <text evidence="4">The sequence shown here is derived from an EMBL/GenBank/DDBJ whole genome shotgun (WGS) entry which is preliminary data.</text>
</comment>
<dbReference type="GO" id="GO:0016787">
    <property type="term" value="F:hydrolase activity"/>
    <property type="evidence" value="ECO:0007669"/>
    <property type="project" value="UniProtKB-KW"/>
</dbReference>
<dbReference type="SUPFAM" id="SSF52499">
    <property type="entry name" value="Isochorismatase-like hydrolases"/>
    <property type="match status" value="1"/>
</dbReference>